<organism evidence="1 2">
    <name type="scientific">Aegilops tauschii subsp. strangulata</name>
    <name type="common">Goatgrass</name>
    <dbReference type="NCBI Taxonomy" id="200361"/>
    <lineage>
        <taxon>Eukaryota</taxon>
        <taxon>Viridiplantae</taxon>
        <taxon>Streptophyta</taxon>
        <taxon>Embryophyta</taxon>
        <taxon>Tracheophyta</taxon>
        <taxon>Spermatophyta</taxon>
        <taxon>Magnoliopsida</taxon>
        <taxon>Liliopsida</taxon>
        <taxon>Poales</taxon>
        <taxon>Poaceae</taxon>
        <taxon>BOP clade</taxon>
        <taxon>Pooideae</taxon>
        <taxon>Triticodae</taxon>
        <taxon>Triticeae</taxon>
        <taxon>Triticinae</taxon>
        <taxon>Aegilops</taxon>
    </lineage>
</organism>
<evidence type="ECO:0000313" key="1">
    <source>
        <dbReference type="EnsemblPlants" id="AET7Gv20512000.2"/>
    </source>
</evidence>
<reference evidence="1" key="5">
    <citation type="journal article" date="2021" name="G3 (Bethesda)">
        <title>Aegilops tauschii genome assembly Aet v5.0 features greater sequence contiguity and improved annotation.</title>
        <authorList>
            <person name="Wang L."/>
            <person name="Zhu T."/>
            <person name="Rodriguez J.C."/>
            <person name="Deal K.R."/>
            <person name="Dubcovsky J."/>
            <person name="McGuire P.E."/>
            <person name="Lux T."/>
            <person name="Spannagl M."/>
            <person name="Mayer K.F.X."/>
            <person name="Baldrich P."/>
            <person name="Meyers B.C."/>
            <person name="Huo N."/>
            <person name="Gu Y.Q."/>
            <person name="Zhou H."/>
            <person name="Devos K.M."/>
            <person name="Bennetzen J.L."/>
            <person name="Unver T."/>
            <person name="Budak H."/>
            <person name="Gulick P.J."/>
            <person name="Galiba G."/>
            <person name="Kalapos B."/>
            <person name="Nelson D.R."/>
            <person name="Li P."/>
            <person name="You F.M."/>
            <person name="Luo M.C."/>
            <person name="Dvorak J."/>
        </authorList>
    </citation>
    <scope>NUCLEOTIDE SEQUENCE [LARGE SCALE GENOMIC DNA]</scope>
    <source>
        <strain evidence="1">cv. AL8/78</strain>
    </source>
</reference>
<evidence type="ECO:0000313" key="2">
    <source>
        <dbReference type="Proteomes" id="UP000015105"/>
    </source>
</evidence>
<proteinExistence type="predicted"/>
<reference evidence="2" key="2">
    <citation type="journal article" date="2017" name="Nat. Plants">
        <title>The Aegilops tauschii genome reveals multiple impacts of transposons.</title>
        <authorList>
            <person name="Zhao G."/>
            <person name="Zou C."/>
            <person name="Li K."/>
            <person name="Wang K."/>
            <person name="Li T."/>
            <person name="Gao L."/>
            <person name="Zhang X."/>
            <person name="Wang H."/>
            <person name="Yang Z."/>
            <person name="Liu X."/>
            <person name="Jiang W."/>
            <person name="Mao L."/>
            <person name="Kong X."/>
            <person name="Jiao Y."/>
            <person name="Jia J."/>
        </authorList>
    </citation>
    <scope>NUCLEOTIDE SEQUENCE [LARGE SCALE GENOMIC DNA]</scope>
    <source>
        <strain evidence="2">cv. AL8/78</strain>
    </source>
</reference>
<dbReference type="Proteomes" id="UP000015105">
    <property type="component" value="Chromosome 7D"/>
</dbReference>
<reference evidence="1" key="4">
    <citation type="submission" date="2019-03" db="UniProtKB">
        <authorList>
            <consortium name="EnsemblPlants"/>
        </authorList>
    </citation>
    <scope>IDENTIFICATION</scope>
</reference>
<reference evidence="2" key="1">
    <citation type="journal article" date="2014" name="Science">
        <title>Ancient hybridizations among the ancestral genomes of bread wheat.</title>
        <authorList>
            <consortium name="International Wheat Genome Sequencing Consortium,"/>
            <person name="Marcussen T."/>
            <person name="Sandve S.R."/>
            <person name="Heier L."/>
            <person name="Spannagl M."/>
            <person name="Pfeifer M."/>
            <person name="Jakobsen K.S."/>
            <person name="Wulff B.B."/>
            <person name="Steuernagel B."/>
            <person name="Mayer K.F."/>
            <person name="Olsen O.A."/>
        </authorList>
    </citation>
    <scope>NUCLEOTIDE SEQUENCE [LARGE SCALE GENOMIC DNA]</scope>
    <source>
        <strain evidence="2">cv. AL8/78</strain>
    </source>
</reference>
<accession>A0A453R9W8</accession>
<reference evidence="1" key="3">
    <citation type="journal article" date="2017" name="Nature">
        <title>Genome sequence of the progenitor of the wheat D genome Aegilops tauschii.</title>
        <authorList>
            <person name="Luo M.C."/>
            <person name="Gu Y.Q."/>
            <person name="Puiu D."/>
            <person name="Wang H."/>
            <person name="Twardziok S.O."/>
            <person name="Deal K.R."/>
            <person name="Huo N."/>
            <person name="Zhu T."/>
            <person name="Wang L."/>
            <person name="Wang Y."/>
            <person name="McGuire P.E."/>
            <person name="Liu S."/>
            <person name="Long H."/>
            <person name="Ramasamy R.K."/>
            <person name="Rodriguez J.C."/>
            <person name="Van S.L."/>
            <person name="Yuan L."/>
            <person name="Wang Z."/>
            <person name="Xia Z."/>
            <person name="Xiao L."/>
            <person name="Anderson O.D."/>
            <person name="Ouyang S."/>
            <person name="Liang Y."/>
            <person name="Zimin A.V."/>
            <person name="Pertea G."/>
            <person name="Qi P."/>
            <person name="Bennetzen J.L."/>
            <person name="Dai X."/>
            <person name="Dawson M.W."/>
            <person name="Muller H.G."/>
            <person name="Kugler K."/>
            <person name="Rivarola-Duarte L."/>
            <person name="Spannagl M."/>
            <person name="Mayer K.F.X."/>
            <person name="Lu F.H."/>
            <person name="Bevan M.W."/>
            <person name="Leroy P."/>
            <person name="Li P."/>
            <person name="You F.M."/>
            <person name="Sun Q."/>
            <person name="Liu Z."/>
            <person name="Lyons E."/>
            <person name="Wicker T."/>
            <person name="Salzberg S.L."/>
            <person name="Devos K.M."/>
            <person name="Dvorak J."/>
        </authorList>
    </citation>
    <scope>NUCLEOTIDE SEQUENCE [LARGE SCALE GENOMIC DNA]</scope>
    <source>
        <strain evidence="1">cv. AL8/78</strain>
    </source>
</reference>
<protein>
    <submittedName>
        <fullName evidence="1">Uncharacterized protein</fullName>
    </submittedName>
</protein>
<dbReference type="AlphaFoldDB" id="A0A453R9W8"/>
<dbReference type="EnsemblPlants" id="AET7Gv20512000.2">
    <property type="protein sequence ID" value="AET7Gv20512000.2"/>
    <property type="gene ID" value="AET7Gv20512000"/>
</dbReference>
<name>A0A453R9W8_AEGTS</name>
<sequence>PRATLRRRSPPPEPPEPQVSSLLAALPSTALIFKPKPRRTLSPPRRWKLLFNEEGCLDAAGMIMRVQRGSGYFKHILGYGLDDWLQGVVYDAYATTAIFMHCFTYLIFTKDCLYFSV</sequence>
<keyword evidence="2" id="KW-1185">Reference proteome</keyword>
<dbReference type="Gramene" id="AET7Gv20512000.2">
    <property type="protein sequence ID" value="AET7Gv20512000.2"/>
    <property type="gene ID" value="AET7Gv20512000"/>
</dbReference>